<proteinExistence type="inferred from homology"/>
<dbReference type="PIRSF" id="PIRSF003107">
    <property type="entry name" value="PhoU"/>
    <property type="match status" value="1"/>
</dbReference>
<evidence type="ECO:0000256" key="1">
    <source>
        <dbReference type="ARBA" id="ARBA00004496"/>
    </source>
</evidence>
<dbReference type="PANTHER" id="PTHR42930:SF3">
    <property type="entry name" value="PHOSPHATE-SPECIFIC TRANSPORT SYSTEM ACCESSORY PROTEIN PHOU"/>
    <property type="match status" value="1"/>
</dbReference>
<dbReference type="AlphaFoldDB" id="A0A1H2VGQ1"/>
<comment type="function">
    <text evidence="7">Plays a role in the regulation of phosphate uptake.</text>
</comment>
<dbReference type="Pfam" id="PF01895">
    <property type="entry name" value="PhoU"/>
    <property type="match status" value="2"/>
</dbReference>
<dbReference type="GO" id="GO:0005737">
    <property type="term" value="C:cytoplasm"/>
    <property type="evidence" value="ECO:0007669"/>
    <property type="project" value="UniProtKB-SubCell"/>
</dbReference>
<dbReference type="SUPFAM" id="SSF109755">
    <property type="entry name" value="PhoU-like"/>
    <property type="match status" value="1"/>
</dbReference>
<dbReference type="STRING" id="1122204.SAMN05421781_2080"/>
<evidence type="ECO:0000256" key="3">
    <source>
        <dbReference type="ARBA" id="ARBA00011738"/>
    </source>
</evidence>
<accession>A0A1H2VGQ1</accession>
<evidence type="ECO:0000313" key="9">
    <source>
        <dbReference type="EMBL" id="SDW67507.1"/>
    </source>
</evidence>
<evidence type="ECO:0000256" key="5">
    <source>
        <dbReference type="ARBA" id="ARBA00022490"/>
    </source>
</evidence>
<feature type="domain" description="PhoU" evidence="8">
    <location>
        <begin position="123"/>
        <end position="206"/>
    </location>
</feature>
<feature type="domain" description="PhoU" evidence="8">
    <location>
        <begin position="18"/>
        <end position="105"/>
    </location>
</feature>
<evidence type="ECO:0000256" key="7">
    <source>
        <dbReference type="PIRNR" id="PIRNR003107"/>
    </source>
</evidence>
<reference evidence="9 10" key="1">
    <citation type="submission" date="2016-10" db="EMBL/GenBank/DDBJ databases">
        <authorList>
            <person name="de Groot N.N."/>
        </authorList>
    </citation>
    <scope>NUCLEOTIDE SEQUENCE [LARGE SCALE GENOMIC DNA]</scope>
    <source>
        <strain evidence="9 10">DSM 23126</strain>
    </source>
</reference>
<dbReference type="Proteomes" id="UP000199488">
    <property type="component" value="Unassembled WGS sequence"/>
</dbReference>
<keyword evidence="10" id="KW-1185">Reference proteome</keyword>
<organism evidence="9 10">
    <name type="scientific">Marinococcus luteus</name>
    <dbReference type="NCBI Taxonomy" id="1122204"/>
    <lineage>
        <taxon>Bacteria</taxon>
        <taxon>Bacillati</taxon>
        <taxon>Bacillota</taxon>
        <taxon>Bacilli</taxon>
        <taxon>Bacillales</taxon>
        <taxon>Bacillaceae</taxon>
        <taxon>Marinococcus</taxon>
    </lineage>
</organism>
<protein>
    <recommendedName>
        <fullName evidence="7">Phosphate-specific transport system accessory protein PhoU</fullName>
    </recommendedName>
</protein>
<dbReference type="GO" id="GO:0030643">
    <property type="term" value="P:intracellular phosphate ion homeostasis"/>
    <property type="evidence" value="ECO:0007669"/>
    <property type="project" value="InterPro"/>
</dbReference>
<comment type="subunit">
    <text evidence="3 7">Homodimer.</text>
</comment>
<dbReference type="NCBIfam" id="TIGR02135">
    <property type="entry name" value="phoU_full"/>
    <property type="match status" value="1"/>
</dbReference>
<dbReference type="EMBL" id="FNNC01000004">
    <property type="protein sequence ID" value="SDW67507.1"/>
    <property type="molecule type" value="Genomic_DNA"/>
</dbReference>
<comment type="subcellular location">
    <subcellularLocation>
        <location evidence="1 7">Cytoplasm</location>
    </subcellularLocation>
</comment>
<sequence>MGVRKAYEQDLTYLKQEILNMGKYVKYAFDQSLLALKTNDNQSLAREIVTDDKNINSMELKIMDAATLTIAKQQPVATDLRRCIVALKMASDLERMADIAVDIAKASSRLSENRSREDIDQLIDMAEIAKQMFDQAMEAYENQELMHAQRVASLDDHVDSKYKLFIQKQLRQNADEVLLEDITQLSFIGRYIERFADHTTNLAEWVVYEVNGHHFDLN</sequence>
<dbReference type="FunFam" id="1.20.58.220:FF:000004">
    <property type="entry name" value="Phosphate-specific transport system accessory protein PhoU"/>
    <property type="match status" value="1"/>
</dbReference>
<gene>
    <name evidence="9" type="ORF">SAMN05421781_2080</name>
</gene>
<dbReference type="InterPro" id="IPR026022">
    <property type="entry name" value="PhoU_dom"/>
</dbReference>
<evidence type="ECO:0000256" key="6">
    <source>
        <dbReference type="ARBA" id="ARBA00022592"/>
    </source>
</evidence>
<dbReference type="InterPro" id="IPR028366">
    <property type="entry name" value="PhoU"/>
</dbReference>
<evidence type="ECO:0000256" key="4">
    <source>
        <dbReference type="ARBA" id="ARBA00022448"/>
    </source>
</evidence>
<dbReference type="GO" id="GO:0006817">
    <property type="term" value="P:phosphate ion transport"/>
    <property type="evidence" value="ECO:0007669"/>
    <property type="project" value="UniProtKB-KW"/>
</dbReference>
<evidence type="ECO:0000313" key="10">
    <source>
        <dbReference type="Proteomes" id="UP000199488"/>
    </source>
</evidence>
<name>A0A1H2VGQ1_9BACI</name>
<dbReference type="InterPro" id="IPR038078">
    <property type="entry name" value="PhoU-like_sf"/>
</dbReference>
<keyword evidence="5 7" id="KW-0963">Cytoplasm</keyword>
<dbReference type="Gene3D" id="1.20.58.220">
    <property type="entry name" value="Phosphate transport system protein phou homolog 2, domain 2"/>
    <property type="match status" value="1"/>
</dbReference>
<comment type="similarity">
    <text evidence="2 7">Belongs to the PhoU family.</text>
</comment>
<evidence type="ECO:0000259" key="8">
    <source>
        <dbReference type="Pfam" id="PF01895"/>
    </source>
</evidence>
<dbReference type="RefSeq" id="WP_176967737.1">
    <property type="nucleotide sequence ID" value="NZ_FNNC01000004.1"/>
</dbReference>
<dbReference type="PANTHER" id="PTHR42930">
    <property type="entry name" value="PHOSPHATE-SPECIFIC TRANSPORT SYSTEM ACCESSORY PROTEIN PHOU"/>
    <property type="match status" value="1"/>
</dbReference>
<keyword evidence="4 7" id="KW-0813">Transport</keyword>
<keyword evidence="6 7" id="KW-0592">Phosphate transport</keyword>
<evidence type="ECO:0000256" key="2">
    <source>
        <dbReference type="ARBA" id="ARBA00008107"/>
    </source>
</evidence>
<dbReference type="GO" id="GO:0045936">
    <property type="term" value="P:negative regulation of phosphate metabolic process"/>
    <property type="evidence" value="ECO:0007669"/>
    <property type="project" value="InterPro"/>
</dbReference>